<dbReference type="AlphaFoldDB" id="A0AAD6YLT9"/>
<dbReference type="EMBL" id="JARJCW010000006">
    <property type="protein sequence ID" value="KAJ7223258.1"/>
    <property type="molecule type" value="Genomic_DNA"/>
</dbReference>
<keyword evidence="5" id="KW-1278">Translocase</keyword>
<evidence type="ECO:0000313" key="11">
    <source>
        <dbReference type="EMBL" id="KAJ7223258.1"/>
    </source>
</evidence>
<evidence type="ECO:0000256" key="5">
    <source>
        <dbReference type="ARBA" id="ARBA00022967"/>
    </source>
</evidence>
<name>A0AAD6YLT9_9AGAR</name>
<dbReference type="SUPFAM" id="SSF81452">
    <property type="entry name" value="Cytochrome c oxidase subunit III-like"/>
    <property type="match status" value="1"/>
</dbReference>
<protein>
    <recommendedName>
        <fullName evidence="3 8">Cytochrome c oxidase subunit 3</fullName>
    </recommendedName>
</protein>
<gene>
    <name evidence="11" type="ORF">GGX14DRAFT_657777</name>
</gene>
<dbReference type="Gene3D" id="1.20.120.80">
    <property type="entry name" value="Cytochrome c oxidase, subunit III, four-helix bundle"/>
    <property type="match status" value="1"/>
</dbReference>
<keyword evidence="8" id="KW-0496">Mitochondrion</keyword>
<dbReference type="PANTHER" id="PTHR11403">
    <property type="entry name" value="CYTOCHROME C OXIDASE SUBUNIT III"/>
    <property type="match status" value="1"/>
</dbReference>
<evidence type="ECO:0000256" key="8">
    <source>
        <dbReference type="RuleBase" id="RU003375"/>
    </source>
</evidence>
<comment type="similarity">
    <text evidence="2 8">Belongs to the cytochrome c oxidase subunit 3 family.</text>
</comment>
<evidence type="ECO:0000256" key="6">
    <source>
        <dbReference type="ARBA" id="ARBA00022989"/>
    </source>
</evidence>
<dbReference type="PROSITE" id="PS50253">
    <property type="entry name" value="COX3"/>
    <property type="match status" value="1"/>
</dbReference>
<keyword evidence="6 9" id="KW-1133">Transmembrane helix</keyword>
<dbReference type="Proteomes" id="UP001219525">
    <property type="component" value="Unassembled WGS sequence"/>
</dbReference>
<dbReference type="InterPro" id="IPR024791">
    <property type="entry name" value="Cyt_c/ubiquinol_Oxase_su3"/>
</dbReference>
<keyword evidence="12" id="KW-1185">Reference proteome</keyword>
<proteinExistence type="inferred from homology"/>
<evidence type="ECO:0000256" key="2">
    <source>
        <dbReference type="ARBA" id="ARBA00010581"/>
    </source>
</evidence>
<reference evidence="11" key="1">
    <citation type="submission" date="2023-03" db="EMBL/GenBank/DDBJ databases">
        <title>Massive genome expansion in bonnet fungi (Mycena s.s.) driven by repeated elements and novel gene families across ecological guilds.</title>
        <authorList>
            <consortium name="Lawrence Berkeley National Laboratory"/>
            <person name="Harder C.B."/>
            <person name="Miyauchi S."/>
            <person name="Viragh M."/>
            <person name="Kuo A."/>
            <person name="Thoen E."/>
            <person name="Andreopoulos B."/>
            <person name="Lu D."/>
            <person name="Skrede I."/>
            <person name="Drula E."/>
            <person name="Henrissat B."/>
            <person name="Morin E."/>
            <person name="Kohler A."/>
            <person name="Barry K."/>
            <person name="LaButti K."/>
            <person name="Morin E."/>
            <person name="Salamov A."/>
            <person name="Lipzen A."/>
            <person name="Mereny Z."/>
            <person name="Hegedus B."/>
            <person name="Baldrian P."/>
            <person name="Stursova M."/>
            <person name="Weitz H."/>
            <person name="Taylor A."/>
            <person name="Grigoriev I.V."/>
            <person name="Nagy L.G."/>
            <person name="Martin F."/>
            <person name="Kauserud H."/>
        </authorList>
    </citation>
    <scope>NUCLEOTIDE SEQUENCE</scope>
    <source>
        <strain evidence="11">9144</strain>
    </source>
</reference>
<dbReference type="GO" id="GO:0005739">
    <property type="term" value="C:mitochondrion"/>
    <property type="evidence" value="ECO:0007669"/>
    <property type="project" value="TreeGrafter"/>
</dbReference>
<dbReference type="GO" id="GO:0006123">
    <property type="term" value="P:mitochondrial electron transport, cytochrome c to oxygen"/>
    <property type="evidence" value="ECO:0007669"/>
    <property type="project" value="TreeGrafter"/>
</dbReference>
<evidence type="ECO:0000256" key="1">
    <source>
        <dbReference type="ARBA" id="ARBA00004141"/>
    </source>
</evidence>
<dbReference type="GO" id="GO:0016020">
    <property type="term" value="C:membrane"/>
    <property type="evidence" value="ECO:0007669"/>
    <property type="project" value="UniProtKB-SubCell"/>
</dbReference>
<dbReference type="Pfam" id="PF00510">
    <property type="entry name" value="COX3"/>
    <property type="match status" value="1"/>
</dbReference>
<dbReference type="InterPro" id="IPR000298">
    <property type="entry name" value="Cyt_c_oxidase-like_su3"/>
</dbReference>
<comment type="function">
    <text evidence="8">Component of the cytochrome c oxidase, the last enzyme in the mitochondrial electron transport chain which drives oxidative phosphorylation. The respiratory chain contains 3 multisubunit complexes succinate dehydrogenase (complex II, CII), ubiquinol-cytochrome c oxidoreductase (cytochrome b-c1 complex, complex III, CIII) and cytochrome c oxidase (complex IV, CIV), that cooperate to transfer electrons derived from NADH and succinate to molecular oxygen, creating an electrochemical gradient over the inner membrane that drives transmembrane transport and the ATP synthase. Cytochrome c oxidase is the component of the respiratory chain that catalyzes the reduction of oxygen to water. Electrons originating from reduced cytochrome c in the intermembrane space (IMS) are transferred via the dinuclear copper A center (CU(A)) of subunit 2 and heme A of subunit 1 to the active site in subunit 1, a binuclear center (BNC) formed by heme A3 and copper B (CU(B)). The BNC reduces molecular oxygen to 2 water molecules using 4 electrons from cytochrome c in the IMS and 4 protons from the mitochondrial matrix.</text>
</comment>
<evidence type="ECO:0000256" key="9">
    <source>
        <dbReference type="SAM" id="Phobius"/>
    </source>
</evidence>
<feature type="transmembrane region" description="Helical" evidence="9">
    <location>
        <begin position="39"/>
        <end position="60"/>
    </location>
</feature>
<evidence type="ECO:0000256" key="7">
    <source>
        <dbReference type="ARBA" id="ARBA00023136"/>
    </source>
</evidence>
<feature type="non-terminal residue" evidence="11">
    <location>
        <position position="92"/>
    </location>
</feature>
<evidence type="ECO:0000259" key="10">
    <source>
        <dbReference type="PROSITE" id="PS50253"/>
    </source>
</evidence>
<comment type="caution">
    <text evidence="11">The sequence shown here is derived from an EMBL/GenBank/DDBJ whole genome shotgun (WGS) entry which is preliminary data.</text>
</comment>
<evidence type="ECO:0000313" key="12">
    <source>
        <dbReference type="Proteomes" id="UP001219525"/>
    </source>
</evidence>
<dbReference type="GO" id="GO:0004129">
    <property type="term" value="F:cytochrome-c oxidase activity"/>
    <property type="evidence" value="ECO:0007669"/>
    <property type="project" value="InterPro"/>
</dbReference>
<sequence>MTLGLIITIFGMGFWFRDIVVEGTFLGDHTKRVKEGITIGFLLFIISEAFAFFSVFWSFFHSALSPAVEIGGIWPPFGLTTLNSFGLPLTTT</sequence>
<organism evidence="11 12">
    <name type="scientific">Mycena pura</name>
    <dbReference type="NCBI Taxonomy" id="153505"/>
    <lineage>
        <taxon>Eukaryota</taxon>
        <taxon>Fungi</taxon>
        <taxon>Dikarya</taxon>
        <taxon>Basidiomycota</taxon>
        <taxon>Agaricomycotina</taxon>
        <taxon>Agaricomycetes</taxon>
        <taxon>Agaricomycetidae</taxon>
        <taxon>Agaricales</taxon>
        <taxon>Marasmiineae</taxon>
        <taxon>Mycenaceae</taxon>
        <taxon>Mycena</taxon>
    </lineage>
</organism>
<keyword evidence="7 9" id="KW-0472">Membrane</keyword>
<feature type="non-terminal residue" evidence="11">
    <location>
        <position position="1"/>
    </location>
</feature>
<feature type="domain" description="Heme-copper oxidase subunit III family profile" evidence="10">
    <location>
        <begin position="1"/>
        <end position="92"/>
    </location>
</feature>
<evidence type="ECO:0000256" key="4">
    <source>
        <dbReference type="ARBA" id="ARBA00022692"/>
    </source>
</evidence>
<dbReference type="InterPro" id="IPR013833">
    <property type="entry name" value="Cyt_c_oxidase_su3_a-hlx"/>
</dbReference>
<dbReference type="PANTHER" id="PTHR11403:SF7">
    <property type="entry name" value="CYTOCHROME C OXIDASE SUBUNIT 3"/>
    <property type="match status" value="1"/>
</dbReference>
<comment type="subcellular location">
    <subcellularLocation>
        <location evidence="1">Membrane</location>
        <topology evidence="1">Multi-pass membrane protein</topology>
    </subcellularLocation>
</comment>
<accession>A0AAD6YLT9</accession>
<feature type="transmembrane region" description="Helical" evidence="9">
    <location>
        <begin position="6"/>
        <end position="27"/>
    </location>
</feature>
<evidence type="ECO:0000256" key="3">
    <source>
        <dbReference type="ARBA" id="ARBA00015944"/>
    </source>
</evidence>
<keyword evidence="4 8" id="KW-0812">Transmembrane</keyword>
<dbReference type="InterPro" id="IPR035973">
    <property type="entry name" value="Cyt_c_oxidase_su3-like_sf"/>
</dbReference>